<evidence type="ECO:0000256" key="1">
    <source>
        <dbReference type="SAM" id="MobiDB-lite"/>
    </source>
</evidence>
<accession>A0A8S3TUL5</accession>
<gene>
    <name evidence="2" type="ORF">MEDL_47596</name>
</gene>
<feature type="region of interest" description="Disordered" evidence="1">
    <location>
        <begin position="148"/>
        <end position="170"/>
    </location>
</feature>
<feature type="compositionally biased region" description="Polar residues" evidence="1">
    <location>
        <begin position="156"/>
        <end position="170"/>
    </location>
</feature>
<evidence type="ECO:0000313" key="3">
    <source>
        <dbReference type="Proteomes" id="UP000683360"/>
    </source>
</evidence>
<dbReference type="Proteomes" id="UP000683360">
    <property type="component" value="Unassembled WGS sequence"/>
</dbReference>
<dbReference type="EMBL" id="CAJPWZ010002287">
    <property type="protein sequence ID" value="CAG2235008.1"/>
    <property type="molecule type" value="Genomic_DNA"/>
</dbReference>
<sequence length="170" mass="18861">MDGDDVKPNSDSREAPEFSILTADTASDKLRKKSCSKSIARTSCLEKVSKKKLTSKKDALHAVYDEKLTNMETNFKVKKSFALPGSDGHIVDNVPSGERRPPLVSQEPNVEQDLGSPHVSRNRYLDLRSEISISIGDRERNELDIHLDEDDDDCSVSGNSPVIENTNQMS</sequence>
<organism evidence="2 3">
    <name type="scientific">Mytilus edulis</name>
    <name type="common">Blue mussel</name>
    <dbReference type="NCBI Taxonomy" id="6550"/>
    <lineage>
        <taxon>Eukaryota</taxon>
        <taxon>Metazoa</taxon>
        <taxon>Spiralia</taxon>
        <taxon>Lophotrochozoa</taxon>
        <taxon>Mollusca</taxon>
        <taxon>Bivalvia</taxon>
        <taxon>Autobranchia</taxon>
        <taxon>Pteriomorphia</taxon>
        <taxon>Mytilida</taxon>
        <taxon>Mytiloidea</taxon>
        <taxon>Mytilidae</taxon>
        <taxon>Mytilinae</taxon>
        <taxon>Mytilus</taxon>
    </lineage>
</organism>
<proteinExistence type="predicted"/>
<feature type="compositionally biased region" description="Basic and acidic residues" evidence="1">
    <location>
        <begin position="1"/>
        <end position="16"/>
    </location>
</feature>
<feature type="region of interest" description="Disordered" evidence="1">
    <location>
        <begin position="86"/>
        <end position="121"/>
    </location>
</feature>
<dbReference type="AlphaFoldDB" id="A0A8S3TUL5"/>
<name>A0A8S3TUL5_MYTED</name>
<keyword evidence="3" id="KW-1185">Reference proteome</keyword>
<evidence type="ECO:0000313" key="2">
    <source>
        <dbReference type="EMBL" id="CAG2235008.1"/>
    </source>
</evidence>
<protein>
    <submittedName>
        <fullName evidence="2">Uncharacterized protein</fullName>
    </submittedName>
</protein>
<feature type="region of interest" description="Disordered" evidence="1">
    <location>
        <begin position="1"/>
        <end position="20"/>
    </location>
</feature>
<reference evidence="2" key="1">
    <citation type="submission" date="2021-03" db="EMBL/GenBank/DDBJ databases">
        <authorList>
            <person name="Bekaert M."/>
        </authorList>
    </citation>
    <scope>NUCLEOTIDE SEQUENCE</scope>
</reference>
<comment type="caution">
    <text evidence="2">The sequence shown here is derived from an EMBL/GenBank/DDBJ whole genome shotgun (WGS) entry which is preliminary data.</text>
</comment>